<dbReference type="InterPro" id="IPR001841">
    <property type="entry name" value="Znf_RING"/>
</dbReference>
<dbReference type="AlphaFoldDB" id="A0A7I8VYI5"/>
<evidence type="ECO:0000256" key="3">
    <source>
        <dbReference type="PROSITE-ProRule" id="PRU00175"/>
    </source>
</evidence>
<dbReference type="EMBL" id="CAJFCJ010000013">
    <property type="protein sequence ID" value="CAD5120824.1"/>
    <property type="molecule type" value="Genomic_DNA"/>
</dbReference>
<keyword evidence="1 3" id="KW-0479">Metal-binding</keyword>
<comment type="caution">
    <text evidence="5">The sequence shown here is derived from an EMBL/GenBank/DDBJ whole genome shotgun (WGS) entry which is preliminary data.</text>
</comment>
<accession>A0A7I8VYI5</accession>
<evidence type="ECO:0000313" key="5">
    <source>
        <dbReference type="EMBL" id="CAD5120824.1"/>
    </source>
</evidence>
<sequence>MAAKLLTRVCGICHDTLLYDTSVTLTCGLSHLFCRNCVDCLLVSFPPEQAMDFACPLCEGEVNWPSGGIDDFPRVSLLQDAGYLKHQLEIEHANLKRELSWKLETIDKRKSDPRINILKQKVKFGYEKHLGLLLKSAIAINKLETRIIPLRRQEINEHVYNYIGNNLKTIYEWKNSPEMYDFEVCEGLSSTVLRPQRKYFYQFSAPIKSIHMQNDRCYLLTVDSDETGSIYQVNYEKDSKPRLIAVKQEVVCMDVCNERNEFIVLLHRWENRAFRVRIEKFDQFHGSFSKFNHHNLKCLLNTRIFSVDDTYVLINNNSVLKKESTSNRLKHVFKKIDGTFSRFINNTAYFIGTNRRVTITDTEDRRYYNMIVPINTEYTSFKSEIIDRLTKGHILLSDTRYIYLLQPQTKKGFAFASEPLFGVSGIVDYVMTKKQVIFSVHVTEKVERVFLLHFDL</sequence>
<gene>
    <name evidence="5" type="ORF">DGYR_LOCUS8855</name>
</gene>
<evidence type="ECO:0000256" key="2">
    <source>
        <dbReference type="ARBA" id="ARBA00022833"/>
    </source>
</evidence>
<reference evidence="5 6" key="1">
    <citation type="submission" date="2020-08" db="EMBL/GenBank/DDBJ databases">
        <authorList>
            <person name="Hejnol A."/>
        </authorList>
    </citation>
    <scope>NUCLEOTIDE SEQUENCE [LARGE SCALE GENOMIC DNA]</scope>
</reference>
<dbReference type="PROSITE" id="PS50089">
    <property type="entry name" value="ZF_RING_2"/>
    <property type="match status" value="1"/>
</dbReference>
<keyword evidence="2" id="KW-0862">Zinc</keyword>
<name>A0A7I8VYI5_9ANNE</name>
<organism evidence="5 6">
    <name type="scientific">Dimorphilus gyrociliatus</name>
    <dbReference type="NCBI Taxonomy" id="2664684"/>
    <lineage>
        <taxon>Eukaryota</taxon>
        <taxon>Metazoa</taxon>
        <taxon>Spiralia</taxon>
        <taxon>Lophotrochozoa</taxon>
        <taxon>Annelida</taxon>
        <taxon>Polychaeta</taxon>
        <taxon>Polychaeta incertae sedis</taxon>
        <taxon>Dinophilidae</taxon>
        <taxon>Dimorphilus</taxon>
    </lineage>
</organism>
<keyword evidence="1 3" id="KW-0863">Zinc-finger</keyword>
<evidence type="ECO:0000313" key="6">
    <source>
        <dbReference type="Proteomes" id="UP000549394"/>
    </source>
</evidence>
<proteinExistence type="predicted"/>
<protein>
    <recommendedName>
        <fullName evidence="4">RING-type domain-containing protein</fullName>
    </recommendedName>
</protein>
<evidence type="ECO:0000259" key="4">
    <source>
        <dbReference type="PROSITE" id="PS50089"/>
    </source>
</evidence>
<feature type="domain" description="RING-type" evidence="4">
    <location>
        <begin position="10"/>
        <end position="59"/>
    </location>
</feature>
<keyword evidence="6" id="KW-1185">Reference proteome</keyword>
<dbReference type="InterPro" id="IPR013083">
    <property type="entry name" value="Znf_RING/FYVE/PHD"/>
</dbReference>
<dbReference type="Gene3D" id="3.30.40.10">
    <property type="entry name" value="Zinc/RING finger domain, C3HC4 (zinc finger)"/>
    <property type="match status" value="1"/>
</dbReference>
<dbReference type="GO" id="GO:0008270">
    <property type="term" value="F:zinc ion binding"/>
    <property type="evidence" value="ECO:0007669"/>
    <property type="project" value="UniProtKB-KW"/>
</dbReference>
<dbReference type="SUPFAM" id="SSF57850">
    <property type="entry name" value="RING/U-box"/>
    <property type="match status" value="1"/>
</dbReference>
<dbReference type="Proteomes" id="UP000549394">
    <property type="component" value="Unassembled WGS sequence"/>
</dbReference>
<evidence type="ECO:0000256" key="1">
    <source>
        <dbReference type="ARBA" id="ARBA00022771"/>
    </source>
</evidence>